<keyword evidence="1" id="KW-1133">Transmembrane helix</keyword>
<accession>A0A1G5Q958</accession>
<evidence type="ECO:0000313" key="2">
    <source>
        <dbReference type="EMBL" id="SCZ58384.1"/>
    </source>
</evidence>
<evidence type="ECO:0000313" key="3">
    <source>
        <dbReference type="Proteomes" id="UP000198767"/>
    </source>
</evidence>
<organism evidence="2 3">
    <name type="scientific">Epibacterium ulvae</name>
    <dbReference type="NCBI Taxonomy" id="1156985"/>
    <lineage>
        <taxon>Bacteria</taxon>
        <taxon>Pseudomonadati</taxon>
        <taxon>Pseudomonadota</taxon>
        <taxon>Alphaproteobacteria</taxon>
        <taxon>Rhodobacterales</taxon>
        <taxon>Roseobacteraceae</taxon>
        <taxon>Epibacterium</taxon>
    </lineage>
</organism>
<name>A0A1G5Q958_9RHOB</name>
<dbReference type="STRING" id="1156985.SAMN04488118_103277"/>
<keyword evidence="1" id="KW-0812">Transmembrane</keyword>
<keyword evidence="3" id="KW-1185">Reference proteome</keyword>
<dbReference type="AlphaFoldDB" id="A0A1G5Q958"/>
<feature type="transmembrane region" description="Helical" evidence="1">
    <location>
        <begin position="21"/>
        <end position="40"/>
    </location>
</feature>
<dbReference type="EMBL" id="FMWG01000003">
    <property type="protein sequence ID" value="SCZ58384.1"/>
    <property type="molecule type" value="Genomic_DNA"/>
</dbReference>
<protein>
    <submittedName>
        <fullName evidence="2">Uncharacterized protein</fullName>
    </submittedName>
</protein>
<reference evidence="2 3" key="1">
    <citation type="submission" date="2016-10" db="EMBL/GenBank/DDBJ databases">
        <authorList>
            <person name="de Groot N.N."/>
        </authorList>
    </citation>
    <scope>NUCLEOTIDE SEQUENCE [LARGE SCALE GENOMIC DNA]</scope>
    <source>
        <strain evidence="2 3">U95</strain>
    </source>
</reference>
<proteinExistence type="predicted"/>
<dbReference type="Proteomes" id="UP000198767">
    <property type="component" value="Unassembled WGS sequence"/>
</dbReference>
<sequence>MQKMNFSYKGLNLLLRLNFDLFLTASLIIGSLYLGLALIVQ</sequence>
<gene>
    <name evidence="2" type="ORF">SAMN04488118_103277</name>
</gene>
<keyword evidence="1" id="KW-0472">Membrane</keyword>
<evidence type="ECO:0000256" key="1">
    <source>
        <dbReference type="SAM" id="Phobius"/>
    </source>
</evidence>